<proteinExistence type="predicted"/>
<comment type="caution">
    <text evidence="2">The sequence shown here is derived from an EMBL/GenBank/DDBJ whole genome shotgun (WGS) entry which is preliminary data.</text>
</comment>
<evidence type="ECO:0000313" key="3">
    <source>
        <dbReference type="Proteomes" id="UP001159363"/>
    </source>
</evidence>
<feature type="region of interest" description="Disordered" evidence="1">
    <location>
        <begin position="444"/>
        <end position="479"/>
    </location>
</feature>
<gene>
    <name evidence="2" type="ORF">PR048_029319</name>
</gene>
<sequence>MLRVHVASYKGGMTDFFAGEVSPQLQQRATCRHEPLQLFGDVPKERNWEATRTRCPFYDEIIFTLAPEDSRMFPSSNEGRDTRTPLFTLYAPNTFVVSSRASRALCDKRREEIPCKIPVRKCPTTIARKPLLRAGNPCEDGVANMNMDDNLQDVVLPTRSENIYYYKNWTNGPTVYLTIVIATRSRRHTFSYGAGRFFIRPGSKWHDLVDQICHRVTKLATLILFLAVKEFQPSTISTLASHQGEPGSIPGRVTGLSQVGIVPDDAAGRRAFSGISRFPRPFTLVPLHIHLIHPHRLSIPRCYEPPKSFQSIYSFRYTQHYENTARQFRARPARRGDGALVERASIALTAPALLDQKTIQAGALIGHNTCFAVATNALRAPCSIMKTAEDCNLGAESALLYSARREALSYALDINLLKTSSEHTPGKIAGFSRTVINIIRHPQRHEPRHKTRIRTQSAASRSHRHAGWHRELGPRLLGH</sequence>
<dbReference type="Proteomes" id="UP001159363">
    <property type="component" value="Chromosome 12"/>
</dbReference>
<evidence type="ECO:0000256" key="1">
    <source>
        <dbReference type="SAM" id="MobiDB-lite"/>
    </source>
</evidence>
<dbReference type="EMBL" id="JARBHB010000013">
    <property type="protein sequence ID" value="KAJ8870298.1"/>
    <property type="molecule type" value="Genomic_DNA"/>
</dbReference>
<reference evidence="2 3" key="1">
    <citation type="submission" date="2023-02" db="EMBL/GenBank/DDBJ databases">
        <title>LHISI_Scaffold_Assembly.</title>
        <authorList>
            <person name="Stuart O.P."/>
            <person name="Cleave R."/>
            <person name="Magrath M.J.L."/>
            <person name="Mikheyev A.S."/>
        </authorList>
    </citation>
    <scope>NUCLEOTIDE SEQUENCE [LARGE SCALE GENOMIC DNA]</scope>
    <source>
        <strain evidence="2">Daus_M_001</strain>
        <tissue evidence="2">Leg muscle</tissue>
    </source>
</reference>
<name>A0ABQ9GFQ8_9NEOP</name>
<feature type="compositionally biased region" description="Basic residues" evidence="1">
    <location>
        <begin position="444"/>
        <end position="453"/>
    </location>
</feature>
<organism evidence="2 3">
    <name type="scientific">Dryococelus australis</name>
    <dbReference type="NCBI Taxonomy" id="614101"/>
    <lineage>
        <taxon>Eukaryota</taxon>
        <taxon>Metazoa</taxon>
        <taxon>Ecdysozoa</taxon>
        <taxon>Arthropoda</taxon>
        <taxon>Hexapoda</taxon>
        <taxon>Insecta</taxon>
        <taxon>Pterygota</taxon>
        <taxon>Neoptera</taxon>
        <taxon>Polyneoptera</taxon>
        <taxon>Phasmatodea</taxon>
        <taxon>Verophasmatodea</taxon>
        <taxon>Anareolatae</taxon>
        <taxon>Phasmatidae</taxon>
        <taxon>Eurycanthinae</taxon>
        <taxon>Dryococelus</taxon>
    </lineage>
</organism>
<feature type="non-terminal residue" evidence="2">
    <location>
        <position position="479"/>
    </location>
</feature>
<keyword evidence="3" id="KW-1185">Reference proteome</keyword>
<accession>A0ABQ9GFQ8</accession>
<protein>
    <submittedName>
        <fullName evidence="2">Uncharacterized protein</fullName>
    </submittedName>
</protein>
<evidence type="ECO:0000313" key="2">
    <source>
        <dbReference type="EMBL" id="KAJ8870298.1"/>
    </source>
</evidence>